<evidence type="ECO:0000256" key="1">
    <source>
        <dbReference type="ARBA" id="ARBA00022729"/>
    </source>
</evidence>
<dbReference type="SUPFAM" id="SSF48726">
    <property type="entry name" value="Immunoglobulin"/>
    <property type="match status" value="3"/>
</dbReference>
<dbReference type="WBParaSite" id="EN70_8200">
    <property type="protein sequence ID" value="EN70_8200"/>
    <property type="gene ID" value="EN70_8200"/>
</dbReference>
<keyword evidence="4" id="KW-0393">Immunoglobulin domain</keyword>
<keyword evidence="5" id="KW-0812">Transmembrane</keyword>
<dbReference type="InterPro" id="IPR003599">
    <property type="entry name" value="Ig_sub"/>
</dbReference>
<feature type="domain" description="Ig-like" evidence="6">
    <location>
        <begin position="497"/>
        <end position="555"/>
    </location>
</feature>
<keyword evidence="5" id="KW-1133">Transmembrane helix</keyword>
<evidence type="ECO:0000259" key="6">
    <source>
        <dbReference type="PROSITE" id="PS50835"/>
    </source>
</evidence>
<keyword evidence="5" id="KW-0472">Membrane</keyword>
<dbReference type="Proteomes" id="UP000095285">
    <property type="component" value="Unassembled WGS sequence"/>
</dbReference>
<dbReference type="Pfam" id="PF13927">
    <property type="entry name" value="Ig_3"/>
    <property type="match status" value="1"/>
</dbReference>
<sequence>MDVRSHFEASRRSLLLNVDDACKPQLSMVPFNEPSLLRPAAGMDVANFEREESVKHYVSKSRLSDCEGGYSFSFVIFAIILQLEIVFVPLGATFFDKSKVGFPLVNGNHIQHHNWKRSIDALTRTQQRRSSDYRSSSSSLASISILNTTLLGNEITFDKWKHTEGVSDDEPEQYHSRQFVLFTFIVIHNSQIETFTAESAQTYVIELQPQDELTVTCRASLLGLGEDMDVMWWKDNEFIITTNSSVLILNGQNLGLYRCVADVAIVSTDLLDNYLLSNRIKRSAELPPGKVLSNALIVKRAIPIRFTIHPKNLTVASGSVFRLECVTSGSHSDQIIWYQNDTEILVEAKRVDNVHIYTAEHQSVLHLMGADLNDSGHYRCRSGSIFSDIAVINVTFSEAEHPAKSSMMLTDLPSELLVPIGESVILECLLDDPYSASSWHVVNEYGQPIQKYDDEKTHSALVIRSASTQDNGKYTCITSGKTVRQTISTFITVQVAPLLLIKRTVRRITGTLGTTIRLRCSGSVEPHDTSFQINWYKDGKKVVPFGRVKDFSFKN</sequence>
<dbReference type="InterPro" id="IPR007110">
    <property type="entry name" value="Ig-like_dom"/>
</dbReference>
<organism evidence="7 8">
    <name type="scientific">Loa loa</name>
    <name type="common">Eye worm</name>
    <name type="synonym">Filaria loa</name>
    <dbReference type="NCBI Taxonomy" id="7209"/>
    <lineage>
        <taxon>Eukaryota</taxon>
        <taxon>Metazoa</taxon>
        <taxon>Ecdysozoa</taxon>
        <taxon>Nematoda</taxon>
        <taxon>Chromadorea</taxon>
        <taxon>Rhabditida</taxon>
        <taxon>Spirurina</taxon>
        <taxon>Spiruromorpha</taxon>
        <taxon>Filarioidea</taxon>
        <taxon>Onchocercidae</taxon>
        <taxon>Loa</taxon>
    </lineage>
</organism>
<keyword evidence="7" id="KW-1185">Reference proteome</keyword>
<dbReference type="STRING" id="7209.A0A1I7W068"/>
<dbReference type="GO" id="GO:0043005">
    <property type="term" value="C:neuron projection"/>
    <property type="evidence" value="ECO:0007669"/>
    <property type="project" value="TreeGrafter"/>
</dbReference>
<proteinExistence type="predicted"/>
<evidence type="ECO:0000256" key="2">
    <source>
        <dbReference type="ARBA" id="ARBA00022737"/>
    </source>
</evidence>
<dbReference type="SMART" id="SM00409">
    <property type="entry name" value="IG"/>
    <property type="match status" value="3"/>
</dbReference>
<dbReference type="InterPro" id="IPR003598">
    <property type="entry name" value="Ig_sub2"/>
</dbReference>
<dbReference type="InterPro" id="IPR051170">
    <property type="entry name" value="Neural/epithelial_adhesion"/>
</dbReference>
<dbReference type="InParanoid" id="A0A1I7W068"/>
<accession>A0A1I7W068</accession>
<keyword evidence="2" id="KW-0677">Repeat</keyword>
<gene>
    <name evidence="8" type="primary">LOAG_11627</name>
</gene>
<dbReference type="OrthoDB" id="10012075at2759"/>
<evidence type="ECO:0000313" key="8">
    <source>
        <dbReference type="WBParaSite" id="EN70_8200"/>
    </source>
</evidence>
<dbReference type="InterPro" id="IPR036179">
    <property type="entry name" value="Ig-like_dom_sf"/>
</dbReference>
<evidence type="ECO:0000313" key="7">
    <source>
        <dbReference type="Proteomes" id="UP000095285"/>
    </source>
</evidence>
<evidence type="ECO:0000256" key="4">
    <source>
        <dbReference type="ARBA" id="ARBA00023319"/>
    </source>
</evidence>
<keyword evidence="1" id="KW-0732">Signal</keyword>
<evidence type="ECO:0000256" key="5">
    <source>
        <dbReference type="SAM" id="Phobius"/>
    </source>
</evidence>
<dbReference type="InterPro" id="IPR013151">
    <property type="entry name" value="Immunoglobulin_dom"/>
</dbReference>
<name>A0A1I7W068_LOALO</name>
<feature type="domain" description="Ig-like" evidence="6">
    <location>
        <begin position="402"/>
        <end position="488"/>
    </location>
</feature>
<dbReference type="PANTHER" id="PTHR12231:SF253">
    <property type="entry name" value="DPR-INTERACTING PROTEIN ETA, ISOFORM B-RELATED"/>
    <property type="match status" value="1"/>
</dbReference>
<reference evidence="8" key="2">
    <citation type="submission" date="2016-11" db="UniProtKB">
        <authorList>
            <consortium name="WormBaseParasite"/>
        </authorList>
    </citation>
    <scope>IDENTIFICATION</scope>
</reference>
<evidence type="ECO:0000256" key="3">
    <source>
        <dbReference type="ARBA" id="ARBA00023157"/>
    </source>
</evidence>
<reference evidence="7" key="1">
    <citation type="submission" date="2012-04" db="EMBL/GenBank/DDBJ databases">
        <title>The Genome Sequence of Loa loa.</title>
        <authorList>
            <consortium name="The Broad Institute Genome Sequencing Platform"/>
            <consortium name="Broad Institute Genome Sequencing Center for Infectious Disease"/>
            <person name="Nutman T.B."/>
            <person name="Fink D.L."/>
            <person name="Russ C."/>
            <person name="Young S."/>
            <person name="Zeng Q."/>
            <person name="Gargeya S."/>
            <person name="Alvarado L."/>
            <person name="Berlin A."/>
            <person name="Chapman S.B."/>
            <person name="Chen Z."/>
            <person name="Freedman E."/>
            <person name="Gellesch M."/>
            <person name="Goldberg J."/>
            <person name="Griggs A."/>
            <person name="Gujja S."/>
            <person name="Heilman E.R."/>
            <person name="Heiman D."/>
            <person name="Howarth C."/>
            <person name="Mehta T."/>
            <person name="Neiman D."/>
            <person name="Pearson M."/>
            <person name="Roberts A."/>
            <person name="Saif S."/>
            <person name="Shea T."/>
            <person name="Shenoy N."/>
            <person name="Sisk P."/>
            <person name="Stolte C."/>
            <person name="Sykes S."/>
            <person name="White J."/>
            <person name="Yandava C."/>
            <person name="Haas B."/>
            <person name="Henn M.R."/>
            <person name="Nusbaum C."/>
            <person name="Birren B."/>
        </authorList>
    </citation>
    <scope>NUCLEOTIDE SEQUENCE [LARGE SCALE GENOMIC DNA]</scope>
</reference>
<feature type="domain" description="Ig-like" evidence="6">
    <location>
        <begin position="211"/>
        <end position="261"/>
    </location>
</feature>
<dbReference type="PANTHER" id="PTHR12231">
    <property type="entry name" value="CTX-RELATED TYPE I TRANSMEMBRANE PROTEIN"/>
    <property type="match status" value="1"/>
</dbReference>
<feature type="transmembrane region" description="Helical" evidence="5">
    <location>
        <begin position="70"/>
        <end position="95"/>
    </location>
</feature>
<dbReference type="Pfam" id="PF00047">
    <property type="entry name" value="ig"/>
    <property type="match status" value="1"/>
</dbReference>
<dbReference type="InterPro" id="IPR013783">
    <property type="entry name" value="Ig-like_fold"/>
</dbReference>
<dbReference type="AlphaFoldDB" id="A0A1I7W068"/>
<dbReference type="Gene3D" id="2.60.40.10">
    <property type="entry name" value="Immunoglobulins"/>
    <property type="match status" value="2"/>
</dbReference>
<keyword evidence="3" id="KW-1015">Disulfide bond</keyword>
<dbReference type="PROSITE" id="PS50835">
    <property type="entry name" value="IG_LIKE"/>
    <property type="match status" value="4"/>
</dbReference>
<protein>
    <submittedName>
        <fullName evidence="8">Ig-like domain-containing protein</fullName>
    </submittedName>
</protein>
<dbReference type="SMART" id="SM00408">
    <property type="entry name" value="IGc2"/>
    <property type="match status" value="2"/>
</dbReference>
<feature type="domain" description="Ig-like" evidence="6">
    <location>
        <begin position="303"/>
        <end position="397"/>
    </location>
</feature>